<dbReference type="InterPro" id="IPR050327">
    <property type="entry name" value="Proton-linked_MCT"/>
</dbReference>
<feature type="transmembrane region" description="Helical" evidence="1">
    <location>
        <begin position="37"/>
        <end position="58"/>
    </location>
</feature>
<dbReference type="PANTHER" id="PTHR11360:SF234">
    <property type="entry name" value="MFS-TYPE TRANSPORTER DBAD-RELATED"/>
    <property type="match status" value="1"/>
</dbReference>
<accession>A0A1J8QCZ1</accession>
<evidence type="ECO:0000256" key="1">
    <source>
        <dbReference type="SAM" id="Phobius"/>
    </source>
</evidence>
<dbReference type="InterPro" id="IPR036259">
    <property type="entry name" value="MFS_trans_sf"/>
</dbReference>
<feature type="transmembrane region" description="Helical" evidence="1">
    <location>
        <begin position="176"/>
        <end position="196"/>
    </location>
</feature>
<gene>
    <name evidence="2" type="ORF">AZE42_05766</name>
</gene>
<sequence>MPEKLLSVEAFTDSAFEDRKLQGLTNFDEAPDGGLRAWLVVAGVALVIFSTVGVNNSWGVFQAYYEENLLSNLSPSTISWIGSSQYALAWFPALAAGRLFDLGYFKIPCFAASCTLVVCMFLIAECTQYWQFFLVQGLVTGRRGFALGVTAVGSSSGSTVFPVMAQKLIPLIGFKWTIRVFGFILIATLGTANLLLQRRLPPSNVHGGLFNLKAFHNKAFTFYCTSGIASFFF</sequence>
<dbReference type="PANTHER" id="PTHR11360">
    <property type="entry name" value="MONOCARBOXYLATE TRANSPORTER"/>
    <property type="match status" value="1"/>
</dbReference>
<protein>
    <recommendedName>
        <fullName evidence="4">Major facilitator superfamily (MFS) profile domain-containing protein</fullName>
    </recommendedName>
</protein>
<organism evidence="2 3">
    <name type="scientific">Rhizopogon vesiculosus</name>
    <dbReference type="NCBI Taxonomy" id="180088"/>
    <lineage>
        <taxon>Eukaryota</taxon>
        <taxon>Fungi</taxon>
        <taxon>Dikarya</taxon>
        <taxon>Basidiomycota</taxon>
        <taxon>Agaricomycotina</taxon>
        <taxon>Agaricomycetes</taxon>
        <taxon>Agaricomycetidae</taxon>
        <taxon>Boletales</taxon>
        <taxon>Suillineae</taxon>
        <taxon>Rhizopogonaceae</taxon>
        <taxon>Rhizopogon</taxon>
    </lineage>
</organism>
<keyword evidence="1" id="KW-0812">Transmembrane</keyword>
<dbReference type="SUPFAM" id="SSF103473">
    <property type="entry name" value="MFS general substrate transporter"/>
    <property type="match status" value="1"/>
</dbReference>
<name>A0A1J8QCZ1_9AGAM</name>
<evidence type="ECO:0008006" key="4">
    <source>
        <dbReference type="Google" id="ProtNLM"/>
    </source>
</evidence>
<dbReference type="AlphaFoldDB" id="A0A1J8QCZ1"/>
<dbReference type="Proteomes" id="UP000183567">
    <property type="component" value="Unassembled WGS sequence"/>
</dbReference>
<feature type="transmembrane region" description="Helical" evidence="1">
    <location>
        <begin position="144"/>
        <end position="164"/>
    </location>
</feature>
<evidence type="ECO:0000313" key="3">
    <source>
        <dbReference type="Proteomes" id="UP000183567"/>
    </source>
</evidence>
<dbReference type="EMBL" id="LVVM01005182">
    <property type="protein sequence ID" value="OJA11208.1"/>
    <property type="molecule type" value="Genomic_DNA"/>
</dbReference>
<keyword evidence="1" id="KW-1133">Transmembrane helix</keyword>
<feature type="transmembrane region" description="Helical" evidence="1">
    <location>
        <begin position="104"/>
        <end position="124"/>
    </location>
</feature>
<comment type="caution">
    <text evidence="2">The sequence shown here is derived from an EMBL/GenBank/DDBJ whole genome shotgun (WGS) entry which is preliminary data.</text>
</comment>
<feature type="transmembrane region" description="Helical" evidence="1">
    <location>
        <begin position="78"/>
        <end position="97"/>
    </location>
</feature>
<reference evidence="2 3" key="1">
    <citation type="submission" date="2016-03" db="EMBL/GenBank/DDBJ databases">
        <title>Comparative genomics of the ectomycorrhizal sister species Rhizopogon vinicolor and Rhizopogon vesiculosus (Basidiomycota: Boletales) reveals a divergence of the mating type B locus.</title>
        <authorList>
            <person name="Mujic A.B."/>
            <person name="Kuo A."/>
            <person name="Tritt A."/>
            <person name="Lipzen A."/>
            <person name="Chen C."/>
            <person name="Johnson J."/>
            <person name="Sharma A."/>
            <person name="Barry K."/>
            <person name="Grigoriev I.V."/>
            <person name="Spatafora J.W."/>
        </authorList>
    </citation>
    <scope>NUCLEOTIDE SEQUENCE [LARGE SCALE GENOMIC DNA]</scope>
    <source>
        <strain evidence="2 3">AM-OR11-056</strain>
    </source>
</reference>
<keyword evidence="3" id="KW-1185">Reference proteome</keyword>
<proteinExistence type="predicted"/>
<keyword evidence="1" id="KW-0472">Membrane</keyword>
<dbReference type="OrthoDB" id="2688747at2759"/>
<evidence type="ECO:0000313" key="2">
    <source>
        <dbReference type="EMBL" id="OJA11208.1"/>
    </source>
</evidence>
<dbReference type="STRING" id="180088.A0A1J8QCZ1"/>
<dbReference type="Gene3D" id="1.20.1250.20">
    <property type="entry name" value="MFS general substrate transporter like domains"/>
    <property type="match status" value="1"/>
</dbReference>